<evidence type="ECO:0000256" key="1">
    <source>
        <dbReference type="SAM" id="MobiDB-lite"/>
    </source>
</evidence>
<sequence length="296" mass="31887">MASIRKRRRQDRSRREWLALALLVPAASCVPETARLQSPGSMAGVSLELPPAVPVAAPSALPSRLELLPAATSIPFRAASSVDGMRALDCLAEAIYYEARSEAEEGQRAVAQVVLNRVRHPDYPKSICGVVYQGPMKTGPGCQFTFTCDGSLVHRPTGIAWARARHIAAEAIAGRIFAPVGHSTHYHTLSVYPGWAPALTRTAVIGSHIFYRRPGAIDAPSAFTQIYSGREPGPAARIRYAAAPAFVPNARDAETFTPIAPAPAPVVTATDRLPQSRVRPEYENSGRWKDAPADIH</sequence>
<evidence type="ECO:0000259" key="2">
    <source>
        <dbReference type="Pfam" id="PF07486"/>
    </source>
</evidence>
<dbReference type="OrthoDB" id="9785345at2"/>
<evidence type="ECO:0000313" key="4">
    <source>
        <dbReference type="Proteomes" id="UP000245916"/>
    </source>
</evidence>
<name>A0A2U2J3J5_9SPHN</name>
<comment type="caution">
    <text evidence="3">The sequence shown here is derived from an EMBL/GenBank/DDBJ whole genome shotgun (WGS) entry which is preliminary data.</text>
</comment>
<dbReference type="RefSeq" id="WP_109271054.1">
    <property type="nucleotide sequence ID" value="NZ_QFFF01000001.1"/>
</dbReference>
<dbReference type="GO" id="GO:0016787">
    <property type="term" value="F:hydrolase activity"/>
    <property type="evidence" value="ECO:0007669"/>
    <property type="project" value="UniProtKB-KW"/>
</dbReference>
<reference evidence="3 4" key="1">
    <citation type="submission" date="2018-05" db="EMBL/GenBank/DDBJ databases">
        <title>Genome of Sphingosinicella humi QZX222.</title>
        <authorList>
            <person name="Qiao Z."/>
            <person name="Wang G."/>
        </authorList>
    </citation>
    <scope>NUCLEOTIDE SEQUENCE [LARGE SCALE GENOMIC DNA]</scope>
    <source>
        <strain evidence="3 4">QZX222</strain>
    </source>
</reference>
<dbReference type="AlphaFoldDB" id="A0A2U2J3J5"/>
<dbReference type="EMBL" id="QFFF01000001">
    <property type="protein sequence ID" value="PWG02916.1"/>
    <property type="molecule type" value="Genomic_DNA"/>
</dbReference>
<dbReference type="InterPro" id="IPR042047">
    <property type="entry name" value="SleB_dom1"/>
</dbReference>
<protein>
    <submittedName>
        <fullName evidence="3">Cell wall hydrolase</fullName>
    </submittedName>
</protein>
<dbReference type="Pfam" id="PF07486">
    <property type="entry name" value="Hydrolase_2"/>
    <property type="match status" value="1"/>
</dbReference>
<dbReference type="InterPro" id="IPR011105">
    <property type="entry name" value="Cell_wall_hydrolase_SleB"/>
</dbReference>
<dbReference type="Proteomes" id="UP000245916">
    <property type="component" value="Unassembled WGS sequence"/>
</dbReference>
<keyword evidence="3" id="KW-0378">Hydrolase</keyword>
<organism evidence="3 4">
    <name type="scientific">Allosphingosinicella humi</name>
    <dbReference type="NCBI Taxonomy" id="2068657"/>
    <lineage>
        <taxon>Bacteria</taxon>
        <taxon>Pseudomonadati</taxon>
        <taxon>Pseudomonadota</taxon>
        <taxon>Alphaproteobacteria</taxon>
        <taxon>Sphingomonadales</taxon>
        <taxon>Sphingomonadaceae</taxon>
        <taxon>Allosphingosinicella</taxon>
    </lineage>
</organism>
<dbReference type="Gene3D" id="1.10.10.2520">
    <property type="entry name" value="Cell wall hydrolase SleB, domain 1"/>
    <property type="match status" value="1"/>
</dbReference>
<feature type="region of interest" description="Disordered" evidence="1">
    <location>
        <begin position="270"/>
        <end position="296"/>
    </location>
</feature>
<accession>A0A2U2J3J5</accession>
<keyword evidence="4" id="KW-1185">Reference proteome</keyword>
<feature type="compositionally biased region" description="Basic and acidic residues" evidence="1">
    <location>
        <begin position="278"/>
        <end position="296"/>
    </location>
</feature>
<gene>
    <name evidence="3" type="ORF">DF286_08575</name>
</gene>
<proteinExistence type="predicted"/>
<feature type="domain" description="Cell wall hydrolase SleB" evidence="2">
    <location>
        <begin position="102"/>
        <end position="211"/>
    </location>
</feature>
<evidence type="ECO:0000313" key="3">
    <source>
        <dbReference type="EMBL" id="PWG02916.1"/>
    </source>
</evidence>